<keyword evidence="5" id="KW-0802">TPR repeat</keyword>
<dbReference type="Proteomes" id="UP001258017">
    <property type="component" value="Unassembled WGS sequence"/>
</dbReference>
<dbReference type="Pfam" id="PF21033">
    <property type="entry name" value="RMD1-3"/>
    <property type="match status" value="1"/>
</dbReference>
<evidence type="ECO:0000256" key="3">
    <source>
        <dbReference type="ARBA" id="ARBA00022490"/>
    </source>
</evidence>
<reference evidence="11" key="1">
    <citation type="submission" date="2021-08" db="EMBL/GenBank/DDBJ databases">
        <authorList>
            <person name="Misof B."/>
            <person name="Oliver O."/>
            <person name="Podsiadlowski L."/>
            <person name="Donath A."/>
            <person name="Peters R."/>
            <person name="Mayer C."/>
            <person name="Rust J."/>
            <person name="Gunkel S."/>
            <person name="Lesny P."/>
            <person name="Martin S."/>
            <person name="Oeyen J.P."/>
            <person name="Petersen M."/>
            <person name="Panagiotis P."/>
            <person name="Wilbrandt J."/>
            <person name="Tanja T."/>
        </authorList>
    </citation>
    <scope>NUCLEOTIDE SEQUENCE</scope>
    <source>
        <strain evidence="11">GBR_01_08_01A</strain>
        <tissue evidence="11">Thorax + abdomen</tissue>
    </source>
</reference>
<organism evidence="11 12">
    <name type="scientific">Odynerus spinipes</name>
    <dbReference type="NCBI Taxonomy" id="1348599"/>
    <lineage>
        <taxon>Eukaryota</taxon>
        <taxon>Metazoa</taxon>
        <taxon>Ecdysozoa</taxon>
        <taxon>Arthropoda</taxon>
        <taxon>Hexapoda</taxon>
        <taxon>Insecta</taxon>
        <taxon>Pterygota</taxon>
        <taxon>Neoptera</taxon>
        <taxon>Endopterygota</taxon>
        <taxon>Hymenoptera</taxon>
        <taxon>Apocrita</taxon>
        <taxon>Aculeata</taxon>
        <taxon>Vespoidea</taxon>
        <taxon>Vespidae</taxon>
        <taxon>Eumeninae</taxon>
        <taxon>Odynerus</taxon>
    </lineage>
</organism>
<dbReference type="AlphaFoldDB" id="A0AAD9RTR2"/>
<evidence type="ECO:0000256" key="8">
    <source>
        <dbReference type="ARBA" id="ARBA00041958"/>
    </source>
</evidence>
<dbReference type="GO" id="GO:0005737">
    <property type="term" value="C:cytoplasm"/>
    <property type="evidence" value="ECO:0007669"/>
    <property type="project" value="TreeGrafter"/>
</dbReference>
<dbReference type="Gene3D" id="1.25.40.10">
    <property type="entry name" value="Tetratricopeptide repeat domain"/>
    <property type="match status" value="1"/>
</dbReference>
<keyword evidence="10" id="KW-0472">Membrane</keyword>
<evidence type="ECO:0000313" key="11">
    <source>
        <dbReference type="EMBL" id="KAK2585789.1"/>
    </source>
</evidence>
<keyword evidence="10" id="KW-1133">Transmembrane helix</keyword>
<evidence type="ECO:0000256" key="6">
    <source>
        <dbReference type="ARBA" id="ARBA00023212"/>
    </source>
</evidence>
<comment type="subunit">
    <text evidence="2">Interacts with microtubules.</text>
</comment>
<evidence type="ECO:0000256" key="1">
    <source>
        <dbReference type="ARBA" id="ARBA00004245"/>
    </source>
</evidence>
<comment type="caution">
    <text evidence="11">The sequence shown here is derived from an EMBL/GenBank/DDBJ whole genome shotgun (WGS) entry which is preliminary data.</text>
</comment>
<protein>
    <recommendedName>
        <fullName evidence="7">Regulator of microtubule dynamics protein 1</fullName>
    </recommendedName>
    <alternativeName>
        <fullName evidence="8">Protein FAM82B</fullName>
    </alternativeName>
</protein>
<name>A0AAD9RTR2_9HYME</name>
<evidence type="ECO:0000256" key="2">
    <source>
        <dbReference type="ARBA" id="ARBA00011375"/>
    </source>
</evidence>
<dbReference type="InterPro" id="IPR011990">
    <property type="entry name" value="TPR-like_helical_dom_sf"/>
</dbReference>
<accession>A0AAD9RTR2</accession>
<gene>
    <name evidence="11" type="ORF">KPH14_010394</name>
</gene>
<keyword evidence="12" id="KW-1185">Reference proteome</keyword>
<keyword evidence="10" id="KW-0812">Transmembrane</keyword>
<evidence type="ECO:0000313" key="12">
    <source>
        <dbReference type="Proteomes" id="UP001258017"/>
    </source>
</evidence>
<dbReference type="GO" id="GO:0005876">
    <property type="term" value="C:spindle microtubule"/>
    <property type="evidence" value="ECO:0007669"/>
    <property type="project" value="TreeGrafter"/>
</dbReference>
<feature type="transmembrane region" description="Helical" evidence="10">
    <location>
        <begin position="41"/>
        <end position="63"/>
    </location>
</feature>
<evidence type="ECO:0000256" key="5">
    <source>
        <dbReference type="ARBA" id="ARBA00022803"/>
    </source>
</evidence>
<evidence type="ECO:0000256" key="7">
    <source>
        <dbReference type="ARBA" id="ARBA00039966"/>
    </source>
</evidence>
<keyword evidence="3" id="KW-0963">Cytoplasm</keyword>
<dbReference type="InterPro" id="IPR049039">
    <property type="entry name" value="RMD1-3_a_helical_rpt"/>
</dbReference>
<comment type="subcellular location">
    <subcellularLocation>
        <location evidence="1">Cytoplasm</location>
        <location evidence="1">Cytoskeleton</location>
    </subcellularLocation>
</comment>
<feature type="transmembrane region" description="Helical" evidence="10">
    <location>
        <begin position="75"/>
        <end position="96"/>
    </location>
</feature>
<dbReference type="GO" id="GO:0097431">
    <property type="term" value="C:mitotic spindle pole"/>
    <property type="evidence" value="ECO:0007669"/>
    <property type="project" value="TreeGrafter"/>
</dbReference>
<dbReference type="EMBL" id="JAIFRP010000021">
    <property type="protein sequence ID" value="KAK2585789.1"/>
    <property type="molecule type" value="Genomic_DNA"/>
</dbReference>
<evidence type="ECO:0000256" key="9">
    <source>
        <dbReference type="SAM" id="Coils"/>
    </source>
</evidence>
<sequence length="438" mass="50462">MLDSITGNYWRVASCLHWWTLNICGIFTCDNSANNNTNIKTFPYCYFIIAIVSTFVKINLQIIKLKKMSNLQSSTLIAAAIGVTVGFISVAGMFLYQQFLEKRQYRVRNHNLEIVNQRLSEVQAELEALRQQQNQQKRKRRSTATNKKYLVNSNDSTYVSTENDIDLDTFSTAGTDFGEDEFFDCSDSEGVISDVEPRASEPINELEAELMEIDAQEELEEKIEEDVYHKLQDLTKLHPNNVGVIWRFARACYNCMNHTSDVEHKKKIISEGLEACQQVIHVEDADLHKWYAILIGLHGEYLPVAEKIKNGYTFKNHVMIALNIRPKDSGLHYLLGRFKFEISNLTWFERKMAATFFSEPPSATYEDAIESFEQAEQFAIKPHLENRLFLSKAYIAISEYEKAVHWLNEICQQPAVTEEDQNVQSEAKKLLKTYSNNL</sequence>
<evidence type="ECO:0000256" key="4">
    <source>
        <dbReference type="ARBA" id="ARBA00022737"/>
    </source>
</evidence>
<reference evidence="11" key="2">
    <citation type="journal article" date="2023" name="Commun. Biol.">
        <title>Intrasexual cuticular hydrocarbon dimorphism in a wasp sheds light on hydrocarbon biosynthesis genes in Hymenoptera.</title>
        <authorList>
            <person name="Moris V.C."/>
            <person name="Podsiadlowski L."/>
            <person name="Martin S."/>
            <person name="Oeyen J.P."/>
            <person name="Donath A."/>
            <person name="Petersen M."/>
            <person name="Wilbrandt J."/>
            <person name="Misof B."/>
            <person name="Liedtke D."/>
            <person name="Thamm M."/>
            <person name="Scheiner R."/>
            <person name="Schmitt T."/>
            <person name="Niehuis O."/>
        </authorList>
    </citation>
    <scope>NUCLEOTIDE SEQUENCE</scope>
    <source>
        <strain evidence="11">GBR_01_08_01A</strain>
    </source>
</reference>
<dbReference type="PANTHER" id="PTHR16056:SF16">
    <property type="entry name" value="REGULATOR OF MICROTUBULE DYNAMICS PROTEIN 1"/>
    <property type="match status" value="1"/>
</dbReference>
<keyword evidence="4" id="KW-0677">Repeat</keyword>
<dbReference type="PANTHER" id="PTHR16056">
    <property type="entry name" value="REGULATOR OF MICROTUBULE DYNAMICS PROTEIN"/>
    <property type="match status" value="1"/>
</dbReference>
<proteinExistence type="predicted"/>
<keyword evidence="9" id="KW-0175">Coiled coil</keyword>
<evidence type="ECO:0000256" key="10">
    <source>
        <dbReference type="SAM" id="Phobius"/>
    </source>
</evidence>
<keyword evidence="6" id="KW-0206">Cytoskeleton</keyword>
<dbReference type="GO" id="GO:0008017">
    <property type="term" value="F:microtubule binding"/>
    <property type="evidence" value="ECO:0007669"/>
    <property type="project" value="TreeGrafter"/>
</dbReference>
<feature type="coiled-coil region" evidence="9">
    <location>
        <begin position="112"/>
        <end position="139"/>
    </location>
</feature>